<feature type="domain" description="GP-PDE" evidence="2">
    <location>
        <begin position="88"/>
        <end position="340"/>
    </location>
</feature>
<dbReference type="GO" id="GO:0008081">
    <property type="term" value="F:phosphoric diester hydrolase activity"/>
    <property type="evidence" value="ECO:0007669"/>
    <property type="project" value="InterPro"/>
</dbReference>
<dbReference type="OrthoDB" id="384721at2"/>
<keyword evidence="4" id="KW-1185">Reference proteome</keyword>
<dbReference type="Gene3D" id="3.20.20.190">
    <property type="entry name" value="Phosphatidylinositol (PI) phosphodiesterase"/>
    <property type="match status" value="1"/>
</dbReference>
<protein>
    <submittedName>
        <fullName evidence="3">Glycerophosphodiester phosphodiesterase</fullName>
    </submittedName>
</protein>
<name>A0A229NVU9_9BACL</name>
<proteinExistence type="predicted"/>
<feature type="signal peptide" evidence="1">
    <location>
        <begin position="1"/>
        <end position="37"/>
    </location>
</feature>
<dbReference type="PROSITE" id="PS51704">
    <property type="entry name" value="GP_PDE"/>
    <property type="match status" value="1"/>
</dbReference>
<dbReference type="PANTHER" id="PTHR46211:SF14">
    <property type="entry name" value="GLYCEROPHOSPHODIESTER PHOSPHODIESTERASE"/>
    <property type="match status" value="1"/>
</dbReference>
<sequence>MREGRRVRSRHSNSVTPKYFILLLAGMLLAVPAQASAAEALALTGSLEKPSRSESIHSPKSLPSAVSFISQNSGVIRVAATPIGPARPLVIAHRGASATAPENTFAAFDHAVQNGADYIELDVQLSRDGVPFVLHDSALDRTTNGQGIASHRTISELRGFDAGSWHSDKFKGERIPMLDEVLRRYGGRVGLLLELKDPQLQPGLERAVADALIRHNLTGEERLESSASSPAWRKAPVIVQSFGLPALRRFNDLLPSVPLCVIISRVEELEETRLHEMADFATYANIRMKLAEPRYVRRIHSSGMAVMVWTIDRRRDAVKAVAAGADAIVTDDPYHFREWIKKSPSNTVSPSRTAPPSS</sequence>
<dbReference type="EMBL" id="NMUQ01000002">
    <property type="protein sequence ID" value="OXM13991.1"/>
    <property type="molecule type" value="Genomic_DNA"/>
</dbReference>
<accession>A0A229NVU9</accession>
<comment type="caution">
    <text evidence="3">The sequence shown here is derived from an EMBL/GenBank/DDBJ whole genome shotgun (WGS) entry which is preliminary data.</text>
</comment>
<reference evidence="3 4" key="1">
    <citation type="submission" date="2017-07" db="EMBL/GenBank/DDBJ databases">
        <title>Paenibacillus herberti R33 genome sequencing and assembly.</title>
        <authorList>
            <person name="Su W."/>
        </authorList>
    </citation>
    <scope>NUCLEOTIDE SEQUENCE [LARGE SCALE GENOMIC DNA]</scope>
    <source>
        <strain evidence="3 4">R33</strain>
    </source>
</reference>
<feature type="chain" id="PRO_5012759681" evidence="1">
    <location>
        <begin position="38"/>
        <end position="358"/>
    </location>
</feature>
<dbReference type="SUPFAM" id="SSF51695">
    <property type="entry name" value="PLC-like phosphodiesterases"/>
    <property type="match status" value="1"/>
</dbReference>
<evidence type="ECO:0000313" key="3">
    <source>
        <dbReference type="EMBL" id="OXM13991.1"/>
    </source>
</evidence>
<dbReference type="PANTHER" id="PTHR46211">
    <property type="entry name" value="GLYCEROPHOSPHORYL DIESTER PHOSPHODIESTERASE"/>
    <property type="match status" value="1"/>
</dbReference>
<dbReference type="RefSeq" id="WP_089524814.1">
    <property type="nucleotide sequence ID" value="NZ_NMUQ01000002.1"/>
</dbReference>
<keyword evidence="1" id="KW-0732">Signal</keyword>
<evidence type="ECO:0000313" key="4">
    <source>
        <dbReference type="Proteomes" id="UP000215145"/>
    </source>
</evidence>
<dbReference type="AlphaFoldDB" id="A0A229NVU9"/>
<dbReference type="InterPro" id="IPR017946">
    <property type="entry name" value="PLC-like_Pdiesterase_TIM-brl"/>
</dbReference>
<evidence type="ECO:0000256" key="1">
    <source>
        <dbReference type="SAM" id="SignalP"/>
    </source>
</evidence>
<evidence type="ECO:0000259" key="2">
    <source>
        <dbReference type="PROSITE" id="PS51704"/>
    </source>
</evidence>
<gene>
    <name evidence="3" type="ORF">CGZ75_13380</name>
</gene>
<organism evidence="3 4">
    <name type="scientific">Paenibacillus herberti</name>
    <dbReference type="NCBI Taxonomy" id="1619309"/>
    <lineage>
        <taxon>Bacteria</taxon>
        <taxon>Bacillati</taxon>
        <taxon>Bacillota</taxon>
        <taxon>Bacilli</taxon>
        <taxon>Bacillales</taxon>
        <taxon>Paenibacillaceae</taxon>
        <taxon>Paenibacillus</taxon>
    </lineage>
</organism>
<dbReference type="GO" id="GO:0006629">
    <property type="term" value="P:lipid metabolic process"/>
    <property type="evidence" value="ECO:0007669"/>
    <property type="project" value="InterPro"/>
</dbReference>
<dbReference type="Pfam" id="PF03009">
    <property type="entry name" value="GDPD"/>
    <property type="match status" value="1"/>
</dbReference>
<dbReference type="Proteomes" id="UP000215145">
    <property type="component" value="Unassembled WGS sequence"/>
</dbReference>
<dbReference type="InterPro" id="IPR030395">
    <property type="entry name" value="GP_PDE_dom"/>
</dbReference>